<dbReference type="Pfam" id="PF03880">
    <property type="entry name" value="DbpA"/>
    <property type="match status" value="1"/>
</dbReference>
<dbReference type="InterPro" id="IPR012677">
    <property type="entry name" value="Nucleotide-bd_a/b_plait_sf"/>
</dbReference>
<dbReference type="Gene3D" id="3.30.70.330">
    <property type="match status" value="1"/>
</dbReference>
<dbReference type="CDD" id="cd12252">
    <property type="entry name" value="RRM_DbpA"/>
    <property type="match status" value="1"/>
</dbReference>
<evidence type="ECO:0000259" key="11">
    <source>
        <dbReference type="PROSITE" id="PS51195"/>
    </source>
</evidence>
<keyword evidence="3 7" id="KW-0347">Helicase</keyword>
<dbReference type="InterPro" id="IPR027417">
    <property type="entry name" value="P-loop_NTPase"/>
</dbReference>
<feature type="region of interest" description="Disordered" evidence="8">
    <location>
        <begin position="541"/>
        <end position="570"/>
    </location>
</feature>
<evidence type="ECO:0000313" key="12">
    <source>
        <dbReference type="EMBL" id="BCO10171.1"/>
    </source>
</evidence>
<proteinExistence type="inferred from homology"/>
<gene>
    <name evidence="12" type="ORF">GF1_25470</name>
</gene>
<evidence type="ECO:0000256" key="4">
    <source>
        <dbReference type="ARBA" id="ARBA00022840"/>
    </source>
</evidence>
<dbReference type="PROSITE" id="PS00039">
    <property type="entry name" value="DEAD_ATP_HELICASE"/>
    <property type="match status" value="1"/>
</dbReference>
<dbReference type="SUPFAM" id="SSF52540">
    <property type="entry name" value="P-loop containing nucleoside triphosphate hydrolases"/>
    <property type="match status" value="1"/>
</dbReference>
<dbReference type="GO" id="GO:0003676">
    <property type="term" value="F:nucleic acid binding"/>
    <property type="evidence" value="ECO:0007669"/>
    <property type="project" value="InterPro"/>
</dbReference>
<dbReference type="InterPro" id="IPR001650">
    <property type="entry name" value="Helicase_C-like"/>
</dbReference>
<reference evidence="12" key="1">
    <citation type="submission" date="2020-12" db="EMBL/GenBank/DDBJ databases">
        <title>Desulfobium dissulfuricans gen. nov., sp. nov., a novel mesophilic, sulfate-reducing bacterium isolated from a deep-sea hydrothermal vent.</title>
        <authorList>
            <person name="Hashimoto Y."/>
            <person name="Tame A."/>
            <person name="Sawayama S."/>
            <person name="Miyazaki J."/>
            <person name="Takai K."/>
            <person name="Nakagawa S."/>
        </authorList>
    </citation>
    <scope>NUCLEOTIDE SEQUENCE</scope>
    <source>
        <strain evidence="12">GF1</strain>
    </source>
</reference>
<feature type="compositionally biased region" description="Low complexity" evidence="8">
    <location>
        <begin position="451"/>
        <end position="466"/>
    </location>
</feature>
<dbReference type="InterPro" id="IPR011545">
    <property type="entry name" value="DEAD/DEAH_box_helicase_dom"/>
</dbReference>
<dbReference type="InterPro" id="IPR000629">
    <property type="entry name" value="RNA-helicase_DEAD-box_CS"/>
</dbReference>
<evidence type="ECO:0000256" key="8">
    <source>
        <dbReference type="SAM" id="MobiDB-lite"/>
    </source>
</evidence>
<evidence type="ECO:0000256" key="1">
    <source>
        <dbReference type="ARBA" id="ARBA00022741"/>
    </source>
</evidence>
<dbReference type="InterPro" id="IPR005580">
    <property type="entry name" value="DbpA/CsdA_RNA-bd_dom"/>
</dbReference>
<dbReference type="PANTHER" id="PTHR47959">
    <property type="entry name" value="ATP-DEPENDENT RNA HELICASE RHLE-RELATED"/>
    <property type="match status" value="1"/>
</dbReference>
<protein>
    <submittedName>
        <fullName evidence="12">DEAD/DEAH box helicase</fullName>
    </submittedName>
</protein>
<sequence>MNLFTEIGVLPEIAAVLTELGYTAPTPIQEKVIPALLTGDTDRICLAQTGTGKTAAFGIPLVQLVDVQNRQPQALVLCPTRELCLQVATDLSRFGRKLNGIKVQPVYGGAPMGQQRDGLRRGAQIVVATPGRLRDLLDRGAVSFAMISRVVLDEADEMLQMGFLDEITSILKAIPVARQTLLFSATMSSVVRKVAGRYMQEPSEILIGPRNGGVDTIRHQFCVIASHNRYAALQRLIASRADMYGIVFCRTKNDTRTTAEALVGDGLRAEALHGDLSQSQREEVMRRFRARSVRILVATDVAARGVDIADLNHVIHYNLPTDTASYNHRSGRTGRAGRQGVSIALVLGHERNRIRNLERSLGRVFEQQQVPTGRDICDQRIHALLDTLRDMETPDHLAPYLDTISAKLAGLDREELVRRLLALQFKDVLETYGKAPDLNKLGSTGPGKGQRAGTQRSTGRGTGTRFTGFKINIGARHGMNPQRLIGMFNANRETRNIDIGRIKVRGDSAMVEADSRFADVIVTTLSGQIVEGKKIQVTISTDSRGRTTRPARPGRKKQGTIVRRRRVVSS</sequence>
<evidence type="ECO:0000256" key="7">
    <source>
        <dbReference type="RuleBase" id="RU000492"/>
    </source>
</evidence>
<evidence type="ECO:0000256" key="5">
    <source>
        <dbReference type="ARBA" id="ARBA00038437"/>
    </source>
</evidence>
<dbReference type="CDD" id="cd00268">
    <property type="entry name" value="DEADc"/>
    <property type="match status" value="1"/>
</dbReference>
<dbReference type="PANTHER" id="PTHR47959:SF13">
    <property type="entry name" value="ATP-DEPENDENT RNA HELICASE RHLE"/>
    <property type="match status" value="1"/>
</dbReference>
<feature type="short sequence motif" description="Q motif" evidence="6">
    <location>
        <begin position="2"/>
        <end position="30"/>
    </location>
</feature>
<feature type="domain" description="Helicase C-terminal" evidence="10">
    <location>
        <begin position="232"/>
        <end position="377"/>
    </location>
</feature>
<dbReference type="Gene3D" id="3.40.50.300">
    <property type="entry name" value="P-loop containing nucleotide triphosphate hydrolases"/>
    <property type="match status" value="2"/>
</dbReference>
<dbReference type="RefSeq" id="WP_267926905.1">
    <property type="nucleotide sequence ID" value="NZ_AP024233.1"/>
</dbReference>
<dbReference type="InterPro" id="IPR014001">
    <property type="entry name" value="Helicase_ATP-bd"/>
</dbReference>
<dbReference type="GO" id="GO:0005524">
    <property type="term" value="F:ATP binding"/>
    <property type="evidence" value="ECO:0007669"/>
    <property type="project" value="UniProtKB-KW"/>
</dbReference>
<dbReference type="SMART" id="SM00487">
    <property type="entry name" value="DEXDc"/>
    <property type="match status" value="1"/>
</dbReference>
<dbReference type="PROSITE" id="PS51194">
    <property type="entry name" value="HELICASE_CTER"/>
    <property type="match status" value="1"/>
</dbReference>
<feature type="compositionally biased region" description="Basic residues" evidence="8">
    <location>
        <begin position="546"/>
        <end position="570"/>
    </location>
</feature>
<dbReference type="SMART" id="SM00490">
    <property type="entry name" value="HELICc"/>
    <property type="match status" value="1"/>
</dbReference>
<feature type="region of interest" description="Disordered" evidence="8">
    <location>
        <begin position="436"/>
        <end position="466"/>
    </location>
</feature>
<accession>A0A915U2I9</accession>
<dbReference type="EMBL" id="AP024233">
    <property type="protein sequence ID" value="BCO10171.1"/>
    <property type="molecule type" value="Genomic_DNA"/>
</dbReference>
<dbReference type="PROSITE" id="PS51195">
    <property type="entry name" value="Q_MOTIF"/>
    <property type="match status" value="1"/>
</dbReference>
<evidence type="ECO:0000259" key="10">
    <source>
        <dbReference type="PROSITE" id="PS51194"/>
    </source>
</evidence>
<dbReference type="GO" id="GO:0016787">
    <property type="term" value="F:hydrolase activity"/>
    <property type="evidence" value="ECO:0007669"/>
    <property type="project" value="UniProtKB-KW"/>
</dbReference>
<dbReference type="InterPro" id="IPR050079">
    <property type="entry name" value="DEAD_box_RNA_helicase"/>
</dbReference>
<dbReference type="GO" id="GO:0005829">
    <property type="term" value="C:cytosol"/>
    <property type="evidence" value="ECO:0007669"/>
    <property type="project" value="TreeGrafter"/>
</dbReference>
<keyword evidence="4 7" id="KW-0067">ATP-binding</keyword>
<keyword evidence="13" id="KW-1185">Reference proteome</keyword>
<dbReference type="GO" id="GO:0003724">
    <property type="term" value="F:RNA helicase activity"/>
    <property type="evidence" value="ECO:0007669"/>
    <property type="project" value="InterPro"/>
</dbReference>
<dbReference type="CDD" id="cd18787">
    <property type="entry name" value="SF2_C_DEAD"/>
    <property type="match status" value="1"/>
</dbReference>
<feature type="domain" description="Helicase ATP-binding" evidence="9">
    <location>
        <begin position="34"/>
        <end position="205"/>
    </location>
</feature>
<organism evidence="12 13">
    <name type="scientific">Desulfolithobacter dissulfuricans</name>
    <dbReference type="NCBI Taxonomy" id="2795293"/>
    <lineage>
        <taxon>Bacteria</taxon>
        <taxon>Pseudomonadati</taxon>
        <taxon>Thermodesulfobacteriota</taxon>
        <taxon>Desulfobulbia</taxon>
        <taxon>Desulfobulbales</taxon>
        <taxon>Desulfobulbaceae</taxon>
        <taxon>Desulfolithobacter</taxon>
    </lineage>
</organism>
<keyword evidence="1 7" id="KW-0547">Nucleotide-binding</keyword>
<evidence type="ECO:0000256" key="3">
    <source>
        <dbReference type="ARBA" id="ARBA00022806"/>
    </source>
</evidence>
<name>A0A915U2I9_9BACT</name>
<evidence type="ECO:0000256" key="2">
    <source>
        <dbReference type="ARBA" id="ARBA00022801"/>
    </source>
</evidence>
<comment type="similarity">
    <text evidence="5 7">Belongs to the DEAD box helicase family.</text>
</comment>
<feature type="domain" description="DEAD-box RNA helicase Q" evidence="11">
    <location>
        <begin position="2"/>
        <end position="30"/>
    </location>
</feature>
<keyword evidence="2 7" id="KW-0378">Hydrolase</keyword>
<evidence type="ECO:0000259" key="9">
    <source>
        <dbReference type="PROSITE" id="PS51192"/>
    </source>
</evidence>
<dbReference type="PROSITE" id="PS51192">
    <property type="entry name" value="HELICASE_ATP_BIND_1"/>
    <property type="match status" value="1"/>
</dbReference>
<dbReference type="Pfam" id="PF00271">
    <property type="entry name" value="Helicase_C"/>
    <property type="match status" value="1"/>
</dbReference>
<dbReference type="Proteomes" id="UP001063350">
    <property type="component" value="Chromosome"/>
</dbReference>
<dbReference type="InterPro" id="IPR044742">
    <property type="entry name" value="DEAD/DEAH_RhlB"/>
</dbReference>
<dbReference type="AlphaFoldDB" id="A0A915U2I9"/>
<dbReference type="Pfam" id="PF00270">
    <property type="entry name" value="DEAD"/>
    <property type="match status" value="1"/>
</dbReference>
<dbReference type="InterPro" id="IPR014014">
    <property type="entry name" value="RNA_helicase_DEAD_Q_motif"/>
</dbReference>
<evidence type="ECO:0000313" key="13">
    <source>
        <dbReference type="Proteomes" id="UP001063350"/>
    </source>
</evidence>
<dbReference type="KEGG" id="ddu:GF1_25470"/>
<evidence type="ECO:0000256" key="6">
    <source>
        <dbReference type="PROSITE-ProRule" id="PRU00552"/>
    </source>
</evidence>